<keyword evidence="3" id="KW-0804">Transcription</keyword>
<dbReference type="InterPro" id="IPR009057">
    <property type="entry name" value="Homeodomain-like_sf"/>
</dbReference>
<feature type="domain" description="HTH araC/xylS-type" evidence="4">
    <location>
        <begin position="229"/>
        <end position="327"/>
    </location>
</feature>
<dbReference type="InterPro" id="IPR018060">
    <property type="entry name" value="HTH_AraC"/>
</dbReference>
<dbReference type="InterPro" id="IPR020449">
    <property type="entry name" value="Tscrpt_reg_AraC-type_HTH"/>
</dbReference>
<keyword evidence="2" id="KW-0238">DNA-binding</keyword>
<dbReference type="Pfam" id="PF12833">
    <property type="entry name" value="HTH_18"/>
    <property type="match status" value="1"/>
</dbReference>
<organism evidence="5 6">
    <name type="scientific">Paracoccus aurantius</name>
    <dbReference type="NCBI Taxonomy" id="3073814"/>
    <lineage>
        <taxon>Bacteria</taxon>
        <taxon>Pseudomonadati</taxon>
        <taxon>Pseudomonadota</taxon>
        <taxon>Alphaproteobacteria</taxon>
        <taxon>Rhodobacterales</taxon>
        <taxon>Paracoccaceae</taxon>
        <taxon>Paracoccus</taxon>
    </lineage>
</organism>
<comment type="caution">
    <text evidence="5">The sequence shown here is derived from an EMBL/GenBank/DDBJ whole genome shotgun (WGS) entry which is preliminary data.</text>
</comment>
<dbReference type="Proteomes" id="UP001269144">
    <property type="component" value="Unassembled WGS sequence"/>
</dbReference>
<proteinExistence type="predicted"/>
<keyword evidence="6" id="KW-1185">Reference proteome</keyword>
<dbReference type="RefSeq" id="WP_311162321.1">
    <property type="nucleotide sequence ID" value="NZ_JAVQLW010000004.1"/>
</dbReference>
<gene>
    <name evidence="5" type="ORF">RGQ15_18860</name>
</gene>
<name>A0ABU2HX53_9RHOB</name>
<evidence type="ECO:0000256" key="3">
    <source>
        <dbReference type="ARBA" id="ARBA00023163"/>
    </source>
</evidence>
<dbReference type="SMART" id="SM00342">
    <property type="entry name" value="HTH_ARAC"/>
    <property type="match status" value="1"/>
</dbReference>
<evidence type="ECO:0000259" key="4">
    <source>
        <dbReference type="PROSITE" id="PS01124"/>
    </source>
</evidence>
<evidence type="ECO:0000256" key="2">
    <source>
        <dbReference type="ARBA" id="ARBA00023125"/>
    </source>
</evidence>
<evidence type="ECO:0000313" key="6">
    <source>
        <dbReference type="Proteomes" id="UP001269144"/>
    </source>
</evidence>
<dbReference type="PANTHER" id="PTHR47894:SF4">
    <property type="entry name" value="HTH-TYPE TRANSCRIPTIONAL REGULATOR GADX"/>
    <property type="match status" value="1"/>
</dbReference>
<dbReference type="SUPFAM" id="SSF46689">
    <property type="entry name" value="Homeodomain-like"/>
    <property type="match status" value="1"/>
</dbReference>
<dbReference type="InterPro" id="IPR018062">
    <property type="entry name" value="HTH_AraC-typ_CS"/>
</dbReference>
<dbReference type="PRINTS" id="PR00032">
    <property type="entry name" value="HTHARAC"/>
</dbReference>
<protein>
    <submittedName>
        <fullName evidence="5">AraC family transcriptional regulator</fullName>
    </submittedName>
</protein>
<dbReference type="EMBL" id="JAVQLW010000004">
    <property type="protein sequence ID" value="MDS9469631.1"/>
    <property type="molecule type" value="Genomic_DNA"/>
</dbReference>
<evidence type="ECO:0000313" key="5">
    <source>
        <dbReference type="EMBL" id="MDS9469631.1"/>
    </source>
</evidence>
<accession>A0ABU2HX53</accession>
<sequence>MTQPAIVRAAYLQVFIDLLREIGVPIERALERSALPTWIEDMPDAYVSLPLAIDWALRTGRDVDPMEFGYRAAMRQSLATMSPEFRGALLDAPTGLVRMRTCLSAAMREDSSLSTRSWREGNSVRLVCNTLRFDGGPSTCLAEWGIIQALVDTMRSVAGPKWYPEELTFVSSCAPGTTVFEAYGNTRIAVGCPHTSILVKSADLFRPCAEQVTSASNLTVENWEMDFVARLRAVIRPYLGDGHPSIYQTAEIIGMSSRTLQRKLTSLGHTYSGILAGTRVEQASELLSDPGIKIVDIALSLGYEDPQNFSRIFRRMTGMTPTAYRQSVSGEL</sequence>
<dbReference type="Gene3D" id="1.10.10.60">
    <property type="entry name" value="Homeodomain-like"/>
    <property type="match status" value="1"/>
</dbReference>
<reference evidence="6" key="1">
    <citation type="submission" date="2023-07" db="EMBL/GenBank/DDBJ databases">
        <title>Paracoccus sp. MBLB3053 whole genome sequence.</title>
        <authorList>
            <person name="Hwang C.Y."/>
            <person name="Cho E.-S."/>
            <person name="Seo M.-J."/>
        </authorList>
    </citation>
    <scope>NUCLEOTIDE SEQUENCE [LARGE SCALE GENOMIC DNA]</scope>
    <source>
        <strain evidence="6">MBLB3053</strain>
    </source>
</reference>
<dbReference type="PROSITE" id="PS00041">
    <property type="entry name" value="HTH_ARAC_FAMILY_1"/>
    <property type="match status" value="1"/>
</dbReference>
<evidence type="ECO:0000256" key="1">
    <source>
        <dbReference type="ARBA" id="ARBA00023015"/>
    </source>
</evidence>
<dbReference type="PANTHER" id="PTHR47894">
    <property type="entry name" value="HTH-TYPE TRANSCRIPTIONAL REGULATOR GADX"/>
    <property type="match status" value="1"/>
</dbReference>
<dbReference type="PROSITE" id="PS01124">
    <property type="entry name" value="HTH_ARAC_FAMILY_2"/>
    <property type="match status" value="1"/>
</dbReference>
<keyword evidence="1" id="KW-0805">Transcription regulation</keyword>